<evidence type="ECO:0000256" key="10">
    <source>
        <dbReference type="ARBA" id="ARBA00022840"/>
    </source>
</evidence>
<organism evidence="23 24">
    <name type="scientific">Paraburkholderia caffeinitolerans</name>
    <dbReference type="NCBI Taxonomy" id="1723730"/>
    <lineage>
        <taxon>Bacteria</taxon>
        <taxon>Pseudomonadati</taxon>
        <taxon>Pseudomonadota</taxon>
        <taxon>Betaproteobacteria</taxon>
        <taxon>Burkholderiales</taxon>
        <taxon>Burkholderiaceae</taxon>
        <taxon>Paraburkholderia</taxon>
    </lineage>
</organism>
<dbReference type="FunFam" id="3.30.565.10:FF:000010">
    <property type="entry name" value="Sensor histidine kinase RcsC"/>
    <property type="match status" value="1"/>
</dbReference>
<dbReference type="SUPFAM" id="SSF55785">
    <property type="entry name" value="PYP-like sensor domain (PAS domain)"/>
    <property type="match status" value="2"/>
</dbReference>
<proteinExistence type="predicted"/>
<dbReference type="SMART" id="SM00062">
    <property type="entry name" value="PBPb"/>
    <property type="match status" value="2"/>
</dbReference>
<dbReference type="GO" id="GO:0000155">
    <property type="term" value="F:phosphorelay sensor kinase activity"/>
    <property type="evidence" value="ECO:0007669"/>
    <property type="project" value="InterPro"/>
</dbReference>
<evidence type="ECO:0000256" key="15">
    <source>
        <dbReference type="ARBA" id="ARBA00058004"/>
    </source>
</evidence>
<comment type="subcellular location">
    <subcellularLocation>
        <location evidence="2">Membrane</location>
    </subcellularLocation>
</comment>
<dbReference type="Gene3D" id="3.30.450.20">
    <property type="entry name" value="PAS domain"/>
    <property type="match status" value="2"/>
</dbReference>
<dbReference type="CDD" id="cd01007">
    <property type="entry name" value="PBP2_BvgS_HisK_like"/>
    <property type="match status" value="2"/>
</dbReference>
<evidence type="ECO:0000313" key="23">
    <source>
        <dbReference type="EMBL" id="CAB3784808.1"/>
    </source>
</evidence>
<dbReference type="Pfam" id="PF00072">
    <property type="entry name" value="Response_reg"/>
    <property type="match status" value="1"/>
</dbReference>
<dbReference type="InterPro" id="IPR008207">
    <property type="entry name" value="Sig_transdc_His_kin_Hpt_dom"/>
</dbReference>
<dbReference type="Pfam" id="PF00497">
    <property type="entry name" value="SBP_bac_3"/>
    <property type="match status" value="2"/>
</dbReference>
<evidence type="ECO:0000256" key="12">
    <source>
        <dbReference type="ARBA" id="ARBA00023012"/>
    </source>
</evidence>
<dbReference type="SMART" id="SM00448">
    <property type="entry name" value="REC"/>
    <property type="match status" value="1"/>
</dbReference>
<dbReference type="CDD" id="cd00130">
    <property type="entry name" value="PAS"/>
    <property type="match status" value="1"/>
</dbReference>
<dbReference type="SUPFAM" id="SSF47226">
    <property type="entry name" value="Histidine-containing phosphotransfer domain, HPT domain"/>
    <property type="match status" value="1"/>
</dbReference>
<dbReference type="PROSITE" id="PS50112">
    <property type="entry name" value="PAS"/>
    <property type="match status" value="1"/>
</dbReference>
<evidence type="ECO:0000256" key="13">
    <source>
        <dbReference type="ARBA" id="ARBA00023026"/>
    </source>
</evidence>
<keyword evidence="13" id="KW-0843">Virulence</keyword>
<evidence type="ECO:0000259" key="21">
    <source>
        <dbReference type="PROSITE" id="PS50112"/>
    </source>
</evidence>
<comment type="catalytic activity">
    <reaction evidence="1">
        <text>ATP + protein L-histidine = ADP + protein N-phospho-L-histidine.</text>
        <dbReference type="EC" id="2.7.13.3"/>
    </reaction>
</comment>
<dbReference type="Pfam" id="PF08448">
    <property type="entry name" value="PAS_4"/>
    <property type="match status" value="1"/>
</dbReference>
<dbReference type="SUPFAM" id="SSF47384">
    <property type="entry name" value="Homodimeric domain of signal transducing histidine kinase"/>
    <property type="match status" value="1"/>
</dbReference>
<sequence length="1565" mass="169392">MSAAPDAFMKAMLPVRAIARRVLPVPPVSPVPRAPIAALAQALRLALFACVLFCLAIGGPARAGQPDAAQSSGPSSHAPLQSGLAADFSTPASEPGVFPKVLTVGVVAGGWPPLELHEGNTLSGFSADYLRLVVGSRVKLVPRVYPNMTALLAGACAAEFDVVMSLARNVQRERCLAFTVPYLSGNVALVTRVGNEAIAIMPNRFARARIAVENGYALEQLLRERFPQAEILAFTDTSLAMHAVAQGSADVYAGFAPVVRYQLTRHNDYRGLRVAYEERIKVRELRFAVPVSKMALRDRLNLAAGGVRPAVAAALRARWLDSAEGAEGAGFGAERRSPPFVLDAGERAWLRSLPPLKVGVDLDWLPFSHASRRGEVSGMANDYLNYLSRKLGVTFERVPATSWLDADSSFQRGEFALLATTVGDGGLPADTLYTQAFERYPLVIVGRRDEPMARSLNDYAGRRVVLAPHAPAAQVLFGESQPMSTVRADTLAQGLALVQRNDADLLVGDAAALDGPLSRQYLESLKVVGAIGKDGAMAFAVRTDLAPLKVLIDRALDAMSPVEQQEIRNRWTAVAAERSGGWSVNALRLLPLLIAFGVVLLVTLRAYMLLQREMRRRRRAEHVLAKQVELQDTMTEMIPYPLGVRDLENRYLSVNRAYEEMTGVRRGEVLGRTGAAVAAWGAENSLRVDDLYRKTLEERKGQRVEFVFDGPGSTSAPEAGKRHGIFWTRLCRDARGAPLCVLGTMIDITEIRRAEMRARASERLLSDVTRSLPAIVFQLRRGTDGRYAFPYLGGDTQRLLGDAAAQLMRASALDLARVNRRDRARLAAALERSARLLTPVNTEFRFHGAAGLLWARAEFVPRRGEDGTVVWSGYAVDANVEHARADELARARDLAEAASRAKDDFLAMMSHEIRTPMNGVLGLVEVLERTPLNPDQTQMVGMVHESAGALLQILDDLLDYSKIQAGRLAIASEPFDMRELVDNAVGLLAGRAHEKGLKMRVDVAASVGALLRGDSVRLRQILFNVLSNAIKFTLHGEVSVSVTARDVASARGKPRRQRVSITVADTGIGIAPEAQAQLFEPFVQAETSTTRRFGGTGLGLTISRKLAALMGGTLELRSEIGKGTSLKLHIELPLEAQAGHANALRGKRALVVCDDVRVAGALMHFGVSLGMKMTRIESSPRGQAAMRKLVAHGGVDLVFVSEMLAGVLDGLGVPVVRLTENPKPSGYRVVESGVRVSVNPLSWRGLGAACAMALTGLPAVAVRPAQVAEAALAAPDREKERAAGRLILVAEDHPVNQELIRHQLALLGFACDVVDDGAQALEALEKERYGCLITDCHMPNVSGYDLARRVREIEAAEARKTGKAAGATPRLPILAITANTAPENLRLCREAGMDECLIKPTRVATLRDQLARWFGVENALRVAQEQAAPCPRPGAGTRDEAVMSDDAGETGAAAPLDLAHMIEVWGSEATVKTLLGSFVSAMRDDLDLLPELLKDIDIARLREWHHRLAGAVGVLHYPALLAVLETWRAHMNTHTPEQLREEGFALIRTCHAMLDGIEQQAALLA</sequence>
<feature type="modified residue" description="Phosphohistidine" evidence="17">
    <location>
        <position position="1506"/>
    </location>
</feature>
<dbReference type="Gene3D" id="3.40.50.2300">
    <property type="match status" value="1"/>
</dbReference>
<dbReference type="Gene3D" id="1.10.287.130">
    <property type="match status" value="1"/>
</dbReference>
<keyword evidence="6" id="KW-0812">Transmembrane</keyword>
<evidence type="ECO:0000256" key="18">
    <source>
        <dbReference type="PROSITE-ProRule" id="PRU00169"/>
    </source>
</evidence>
<dbReference type="Proteomes" id="UP000494119">
    <property type="component" value="Unassembled WGS sequence"/>
</dbReference>
<dbReference type="GO" id="GO:0005886">
    <property type="term" value="C:plasma membrane"/>
    <property type="evidence" value="ECO:0007669"/>
    <property type="project" value="UniProtKB-SubCell"/>
</dbReference>
<dbReference type="InterPro" id="IPR035965">
    <property type="entry name" value="PAS-like_dom_sf"/>
</dbReference>
<dbReference type="PRINTS" id="PR00344">
    <property type="entry name" value="BCTRLSENSOR"/>
</dbReference>
<evidence type="ECO:0000256" key="2">
    <source>
        <dbReference type="ARBA" id="ARBA00004370"/>
    </source>
</evidence>
<keyword evidence="10" id="KW-0067">ATP-binding</keyword>
<keyword evidence="7" id="KW-0732">Signal</keyword>
<comment type="function">
    <text evidence="15">Member of the two-component regulatory system BvgS/BvgA. Phosphorylates BvgA via a four-step phosphorelay in response to environmental signals.</text>
</comment>
<dbReference type="InterPro" id="IPR011006">
    <property type="entry name" value="CheY-like_superfamily"/>
</dbReference>
<evidence type="ECO:0000313" key="24">
    <source>
        <dbReference type="Proteomes" id="UP000494119"/>
    </source>
</evidence>
<dbReference type="PANTHER" id="PTHR45339">
    <property type="entry name" value="HYBRID SIGNAL TRANSDUCTION HISTIDINE KINASE J"/>
    <property type="match status" value="1"/>
</dbReference>
<gene>
    <name evidence="23" type="primary">rcsC_1</name>
    <name evidence="23" type="ORF">LMG28688_01944</name>
</gene>
<dbReference type="InterPro" id="IPR003661">
    <property type="entry name" value="HisK_dim/P_dom"/>
</dbReference>
<dbReference type="CDD" id="cd16922">
    <property type="entry name" value="HATPase_EvgS-ArcB-TorS-like"/>
    <property type="match status" value="1"/>
</dbReference>
<dbReference type="CDD" id="cd00082">
    <property type="entry name" value="HisKA"/>
    <property type="match status" value="1"/>
</dbReference>
<keyword evidence="5 23" id="KW-0808">Transferase</keyword>
<protein>
    <recommendedName>
        <fullName evidence="16">Virulence sensor protein BvgS</fullName>
        <ecNumber evidence="3">2.7.13.3</ecNumber>
    </recommendedName>
</protein>
<dbReference type="NCBIfam" id="TIGR00229">
    <property type="entry name" value="sensory_box"/>
    <property type="match status" value="1"/>
</dbReference>
<dbReference type="InterPro" id="IPR003594">
    <property type="entry name" value="HATPase_dom"/>
</dbReference>
<dbReference type="SMART" id="SM00387">
    <property type="entry name" value="HATPase_c"/>
    <property type="match status" value="1"/>
</dbReference>
<dbReference type="InterPro" id="IPR036890">
    <property type="entry name" value="HATPase_C_sf"/>
</dbReference>
<evidence type="ECO:0000256" key="3">
    <source>
        <dbReference type="ARBA" id="ARBA00012438"/>
    </source>
</evidence>
<feature type="domain" description="Response regulatory" evidence="20">
    <location>
        <begin position="1286"/>
        <end position="1414"/>
    </location>
</feature>
<dbReference type="InterPro" id="IPR004358">
    <property type="entry name" value="Sig_transdc_His_kin-like_C"/>
</dbReference>
<dbReference type="GO" id="GO:0005524">
    <property type="term" value="F:ATP binding"/>
    <property type="evidence" value="ECO:0007669"/>
    <property type="project" value="UniProtKB-KW"/>
</dbReference>
<dbReference type="InterPro" id="IPR000014">
    <property type="entry name" value="PAS"/>
</dbReference>
<dbReference type="Pfam" id="PF02518">
    <property type="entry name" value="HATPase_c"/>
    <property type="match status" value="1"/>
</dbReference>
<keyword evidence="14" id="KW-0472">Membrane</keyword>
<keyword evidence="11" id="KW-1133">Transmembrane helix</keyword>
<accession>A0A6J5FU10</accession>
<dbReference type="Gene3D" id="3.30.565.10">
    <property type="entry name" value="Histidine kinase-like ATPase, C-terminal domain"/>
    <property type="match status" value="1"/>
</dbReference>
<dbReference type="Pfam" id="PF00512">
    <property type="entry name" value="HisKA"/>
    <property type="match status" value="1"/>
</dbReference>
<keyword evidence="4 18" id="KW-0597">Phosphoprotein</keyword>
<evidence type="ECO:0000259" key="19">
    <source>
        <dbReference type="PROSITE" id="PS50109"/>
    </source>
</evidence>
<evidence type="ECO:0000256" key="16">
    <source>
        <dbReference type="ARBA" id="ARBA00070152"/>
    </source>
</evidence>
<evidence type="ECO:0000256" key="11">
    <source>
        <dbReference type="ARBA" id="ARBA00022989"/>
    </source>
</evidence>
<dbReference type="SUPFAM" id="SSF52172">
    <property type="entry name" value="CheY-like"/>
    <property type="match status" value="1"/>
</dbReference>
<evidence type="ECO:0000256" key="8">
    <source>
        <dbReference type="ARBA" id="ARBA00022741"/>
    </source>
</evidence>
<evidence type="ECO:0000256" key="6">
    <source>
        <dbReference type="ARBA" id="ARBA00022692"/>
    </source>
</evidence>
<dbReference type="PROSITE" id="PS50109">
    <property type="entry name" value="HIS_KIN"/>
    <property type="match status" value="1"/>
</dbReference>
<dbReference type="Gene3D" id="3.40.190.10">
    <property type="entry name" value="Periplasmic binding protein-like II"/>
    <property type="match status" value="4"/>
</dbReference>
<evidence type="ECO:0000256" key="4">
    <source>
        <dbReference type="ARBA" id="ARBA00022553"/>
    </source>
</evidence>
<evidence type="ECO:0000256" key="14">
    <source>
        <dbReference type="ARBA" id="ARBA00023136"/>
    </source>
</evidence>
<name>A0A6J5FU10_9BURK</name>
<dbReference type="InterPro" id="IPR001789">
    <property type="entry name" value="Sig_transdc_resp-reg_receiver"/>
</dbReference>
<keyword evidence="8" id="KW-0547">Nucleotide-binding</keyword>
<evidence type="ECO:0000256" key="7">
    <source>
        <dbReference type="ARBA" id="ARBA00022729"/>
    </source>
</evidence>
<evidence type="ECO:0000256" key="1">
    <source>
        <dbReference type="ARBA" id="ARBA00000085"/>
    </source>
</evidence>
<dbReference type="InterPro" id="IPR005467">
    <property type="entry name" value="His_kinase_dom"/>
</dbReference>
<feature type="modified residue" description="4-aspartylphosphate" evidence="18">
    <location>
        <position position="1335"/>
    </location>
</feature>
<dbReference type="PANTHER" id="PTHR45339:SF5">
    <property type="entry name" value="HISTIDINE KINASE"/>
    <property type="match status" value="1"/>
</dbReference>
<dbReference type="InterPro" id="IPR001638">
    <property type="entry name" value="Solute-binding_3/MltF_N"/>
</dbReference>
<feature type="domain" description="HPt" evidence="22">
    <location>
        <begin position="1467"/>
        <end position="1565"/>
    </location>
</feature>
<dbReference type="EMBL" id="CADIKL010000007">
    <property type="protein sequence ID" value="CAB3784808.1"/>
    <property type="molecule type" value="Genomic_DNA"/>
</dbReference>
<feature type="domain" description="Histidine kinase" evidence="19">
    <location>
        <begin position="908"/>
        <end position="1134"/>
    </location>
</feature>
<dbReference type="Gene3D" id="1.20.120.160">
    <property type="entry name" value="HPT domain"/>
    <property type="match status" value="1"/>
</dbReference>
<keyword evidence="9 23" id="KW-0418">Kinase</keyword>
<evidence type="ECO:0000256" key="17">
    <source>
        <dbReference type="PROSITE-ProRule" id="PRU00110"/>
    </source>
</evidence>
<keyword evidence="12" id="KW-0902">Two-component regulatory system</keyword>
<dbReference type="PROSITE" id="PS50110">
    <property type="entry name" value="RESPONSE_REGULATORY"/>
    <property type="match status" value="1"/>
</dbReference>
<dbReference type="SUPFAM" id="SSF53850">
    <property type="entry name" value="Periplasmic binding protein-like II"/>
    <property type="match status" value="2"/>
</dbReference>
<dbReference type="PROSITE" id="PS50894">
    <property type="entry name" value="HPT"/>
    <property type="match status" value="1"/>
</dbReference>
<dbReference type="InterPro" id="IPR013656">
    <property type="entry name" value="PAS_4"/>
</dbReference>
<dbReference type="CDD" id="cd17546">
    <property type="entry name" value="REC_hyHK_CKI1_RcsC-like"/>
    <property type="match status" value="1"/>
</dbReference>
<dbReference type="FunFam" id="1.10.287.130:FF:000004">
    <property type="entry name" value="Ethylene receptor 1"/>
    <property type="match status" value="1"/>
</dbReference>
<dbReference type="SUPFAM" id="SSF55874">
    <property type="entry name" value="ATPase domain of HSP90 chaperone/DNA topoisomerase II/histidine kinase"/>
    <property type="match status" value="1"/>
</dbReference>
<dbReference type="EC" id="2.7.13.3" evidence="3"/>
<feature type="domain" description="PAS" evidence="21">
    <location>
        <begin position="627"/>
        <end position="699"/>
    </location>
</feature>
<evidence type="ECO:0000259" key="20">
    <source>
        <dbReference type="PROSITE" id="PS50110"/>
    </source>
</evidence>
<reference evidence="23 24" key="1">
    <citation type="submission" date="2020-04" db="EMBL/GenBank/DDBJ databases">
        <authorList>
            <person name="De Canck E."/>
        </authorList>
    </citation>
    <scope>NUCLEOTIDE SEQUENCE [LARGE SCALE GENOMIC DNA]</scope>
    <source>
        <strain evidence="23 24">LMG 28688</strain>
    </source>
</reference>
<evidence type="ECO:0000256" key="5">
    <source>
        <dbReference type="ARBA" id="ARBA00022679"/>
    </source>
</evidence>
<evidence type="ECO:0000256" key="9">
    <source>
        <dbReference type="ARBA" id="ARBA00022777"/>
    </source>
</evidence>
<keyword evidence="24" id="KW-1185">Reference proteome</keyword>
<evidence type="ECO:0000259" key="22">
    <source>
        <dbReference type="PROSITE" id="PS50894"/>
    </source>
</evidence>
<dbReference type="InterPro" id="IPR036097">
    <property type="entry name" value="HisK_dim/P_sf"/>
</dbReference>
<dbReference type="SMART" id="SM00388">
    <property type="entry name" value="HisKA"/>
    <property type="match status" value="1"/>
</dbReference>
<dbReference type="InterPro" id="IPR036641">
    <property type="entry name" value="HPT_dom_sf"/>
</dbReference>